<evidence type="ECO:0000256" key="2">
    <source>
        <dbReference type="ARBA" id="ARBA00008282"/>
    </source>
</evidence>
<dbReference type="PANTHER" id="PTHR30040">
    <property type="entry name" value="THIAMINE BIOSYNTHESIS LIPOPROTEIN APBE"/>
    <property type="match status" value="1"/>
</dbReference>
<dbReference type="PATRIC" id="fig|2746.7.peg.4515"/>
<evidence type="ECO:0000313" key="12">
    <source>
        <dbReference type="EMBL" id="OBX35312.1"/>
    </source>
</evidence>
<keyword evidence="11 12" id="KW-0449">Lipoprotein</keyword>
<evidence type="ECO:0000256" key="9">
    <source>
        <dbReference type="ARBA" id="ARBA00022842"/>
    </source>
</evidence>
<evidence type="ECO:0000256" key="10">
    <source>
        <dbReference type="ARBA" id="ARBA00048540"/>
    </source>
</evidence>
<sequence length="282" mass="30708">MSLPSHRLMFLLLLLVTLLAGCSEQKLETPVTLQGDIFGTFYQVTIADPITAERRDALEQGILDELEAVDASMSTYRDDAELVAFNKAPVGEWQTLSAPLIHVLDIARSVGEASDGAFDVTVGGLVNLWSFGPEARPEEVPEDSLIEQRLAEVGMDTLELDVETNRARRLKDVFVDLSGVAKGYATDQVAAYLADQGVENYLVNLGARSRWMAIAMPRAHPGASASKCLVMAARKPNMYCLWKTSRWPPRATTAIISRSTDTAIHIPSIPAPAARSSIVSPR</sequence>
<accession>A0A1B8NZ93</accession>
<evidence type="ECO:0000256" key="1">
    <source>
        <dbReference type="ARBA" id="ARBA00001946"/>
    </source>
</evidence>
<evidence type="ECO:0000256" key="8">
    <source>
        <dbReference type="ARBA" id="ARBA00022827"/>
    </source>
</evidence>
<dbReference type="EMBL" id="MAJD01000002">
    <property type="protein sequence ID" value="OBX35312.1"/>
    <property type="molecule type" value="Genomic_DNA"/>
</dbReference>
<comment type="cofactor">
    <cofactor evidence="1 11">
        <name>Mg(2+)</name>
        <dbReference type="ChEBI" id="CHEBI:18420"/>
    </cofactor>
</comment>
<evidence type="ECO:0000256" key="5">
    <source>
        <dbReference type="ARBA" id="ARBA00022630"/>
    </source>
</evidence>
<dbReference type="PROSITE" id="PS51257">
    <property type="entry name" value="PROKAR_LIPOPROTEIN"/>
    <property type="match status" value="1"/>
</dbReference>
<comment type="catalytic activity">
    <reaction evidence="10 11">
        <text>L-threonyl-[protein] + FAD = FMN-L-threonyl-[protein] + AMP + H(+)</text>
        <dbReference type="Rhea" id="RHEA:36847"/>
        <dbReference type="Rhea" id="RHEA-COMP:11060"/>
        <dbReference type="Rhea" id="RHEA-COMP:11061"/>
        <dbReference type="ChEBI" id="CHEBI:15378"/>
        <dbReference type="ChEBI" id="CHEBI:30013"/>
        <dbReference type="ChEBI" id="CHEBI:57692"/>
        <dbReference type="ChEBI" id="CHEBI:74257"/>
        <dbReference type="ChEBI" id="CHEBI:456215"/>
        <dbReference type="EC" id="2.7.1.180"/>
    </reaction>
</comment>
<gene>
    <name evidence="12" type="primary">apbE_1</name>
    <name evidence="12" type="ORF">A8U91_04384</name>
</gene>
<dbReference type="InterPro" id="IPR003374">
    <property type="entry name" value="ApbE-like_sf"/>
</dbReference>
<dbReference type="PANTHER" id="PTHR30040:SF2">
    <property type="entry name" value="FAD:PROTEIN FMN TRANSFERASE"/>
    <property type="match status" value="1"/>
</dbReference>
<evidence type="ECO:0000256" key="6">
    <source>
        <dbReference type="ARBA" id="ARBA00022679"/>
    </source>
</evidence>
<keyword evidence="6 11" id="KW-0808">Transferase</keyword>
<dbReference type="Pfam" id="PF02424">
    <property type="entry name" value="ApbE"/>
    <property type="match status" value="1"/>
</dbReference>
<dbReference type="GO" id="GO:0005886">
    <property type="term" value="C:plasma membrane"/>
    <property type="evidence" value="ECO:0007669"/>
    <property type="project" value="UniProtKB-SubCell"/>
</dbReference>
<dbReference type="GO" id="GO:0016740">
    <property type="term" value="F:transferase activity"/>
    <property type="evidence" value="ECO:0007669"/>
    <property type="project" value="UniProtKB-UniRule"/>
</dbReference>
<keyword evidence="5 11" id="KW-0285">Flavoprotein</keyword>
<comment type="function">
    <text evidence="11">Flavin transferase that catalyzes the transfer of the FMN moiety of FAD and its covalent binding to the hydroxyl group of a threonine residue in a target flavoprotein.</text>
</comment>
<evidence type="ECO:0000256" key="4">
    <source>
        <dbReference type="ARBA" id="ARBA00016337"/>
    </source>
</evidence>
<comment type="subcellular location">
    <subcellularLocation>
        <location evidence="11">Cell inner membrane</location>
        <topology evidence="11">Lipid-anchor</topology>
        <orientation evidence="11">Periplasmic side</orientation>
    </subcellularLocation>
</comment>
<keyword evidence="11" id="KW-0472">Membrane</keyword>
<evidence type="ECO:0000256" key="7">
    <source>
        <dbReference type="ARBA" id="ARBA00022723"/>
    </source>
</evidence>
<organism evidence="12 13">
    <name type="scientific">Halomonas elongata</name>
    <dbReference type="NCBI Taxonomy" id="2746"/>
    <lineage>
        <taxon>Bacteria</taxon>
        <taxon>Pseudomonadati</taxon>
        <taxon>Pseudomonadota</taxon>
        <taxon>Gammaproteobacteria</taxon>
        <taxon>Oceanospirillales</taxon>
        <taxon>Halomonadaceae</taxon>
        <taxon>Halomonas</taxon>
    </lineage>
</organism>
<evidence type="ECO:0000256" key="11">
    <source>
        <dbReference type="RuleBase" id="RU363002"/>
    </source>
</evidence>
<comment type="caution">
    <text evidence="12">The sequence shown here is derived from an EMBL/GenBank/DDBJ whole genome shotgun (WGS) entry which is preliminary data.</text>
</comment>
<keyword evidence="11" id="KW-1003">Cell membrane</keyword>
<keyword evidence="9 11" id="KW-0460">Magnesium</keyword>
<evidence type="ECO:0000256" key="3">
    <source>
        <dbReference type="ARBA" id="ARBA00011955"/>
    </source>
</evidence>
<keyword evidence="8 11" id="KW-0274">FAD</keyword>
<keyword evidence="7 11" id="KW-0479">Metal-binding</keyword>
<dbReference type="Gene3D" id="3.10.520.10">
    <property type="entry name" value="ApbE-like domains"/>
    <property type="match status" value="1"/>
</dbReference>
<comment type="similarity">
    <text evidence="2 11">Belongs to the ApbE family.</text>
</comment>
<protein>
    <recommendedName>
        <fullName evidence="4 11">FAD:protein FMN transferase</fullName>
        <ecNumber evidence="3 11">2.7.1.180</ecNumber>
    </recommendedName>
</protein>
<evidence type="ECO:0000313" key="13">
    <source>
        <dbReference type="Proteomes" id="UP000092504"/>
    </source>
</evidence>
<dbReference type="InterPro" id="IPR024932">
    <property type="entry name" value="ApbE"/>
</dbReference>
<reference evidence="12 13" key="1">
    <citation type="submission" date="2016-06" db="EMBL/GenBank/DDBJ databases">
        <title>Genome sequence of halotolerant plant growth promoting strain of Halomonas elongata HEK1 isolated from salterns of Rann of Kutch, Gujarat, India.</title>
        <authorList>
            <person name="Gaba S."/>
            <person name="Singh R.N."/>
            <person name="Abrol S."/>
            <person name="Kaushik R."/>
            <person name="Saxena A.K."/>
        </authorList>
    </citation>
    <scope>NUCLEOTIDE SEQUENCE [LARGE SCALE GENOMIC DNA]</scope>
    <source>
        <strain evidence="12 13">HEK1</strain>
    </source>
</reference>
<dbReference type="SUPFAM" id="SSF143631">
    <property type="entry name" value="ApbE-like"/>
    <property type="match status" value="1"/>
</dbReference>
<name>A0A1B8NZ93_HALEL</name>
<dbReference type="AlphaFoldDB" id="A0A1B8NZ93"/>
<proteinExistence type="inferred from homology"/>
<dbReference type="EC" id="2.7.1.180" evidence="3 11"/>
<keyword evidence="11" id="KW-0997">Cell inner membrane</keyword>
<dbReference type="GO" id="GO:0046872">
    <property type="term" value="F:metal ion binding"/>
    <property type="evidence" value="ECO:0007669"/>
    <property type="project" value="UniProtKB-UniRule"/>
</dbReference>
<dbReference type="Proteomes" id="UP000092504">
    <property type="component" value="Unassembled WGS sequence"/>
</dbReference>